<evidence type="ECO:0008006" key="3">
    <source>
        <dbReference type="Google" id="ProtNLM"/>
    </source>
</evidence>
<dbReference type="RefSeq" id="WP_155873797.1">
    <property type="nucleotide sequence ID" value="NZ_CP168248.1"/>
</dbReference>
<dbReference type="Proteomes" id="UP000423525">
    <property type="component" value="Chromosome"/>
</dbReference>
<protein>
    <recommendedName>
        <fullName evidence="3">4Fe-4S Wbl-type domain-containing protein</fullName>
    </recommendedName>
</protein>
<name>A0A6I8MH76_9CORY</name>
<evidence type="ECO:0000313" key="2">
    <source>
        <dbReference type="Proteomes" id="UP000423525"/>
    </source>
</evidence>
<dbReference type="EMBL" id="LR738855">
    <property type="protein sequence ID" value="VZH85916.1"/>
    <property type="molecule type" value="Genomic_DNA"/>
</dbReference>
<evidence type="ECO:0000313" key="1">
    <source>
        <dbReference type="EMBL" id="VZH85916.1"/>
    </source>
</evidence>
<accession>A0A6I8MH76</accession>
<proteinExistence type="predicted"/>
<dbReference type="KEGG" id="crf:FRC0190_01848"/>
<reference evidence="1 2" key="1">
    <citation type="submission" date="2019-11" db="EMBL/GenBank/DDBJ databases">
        <authorList>
            <person name="Brisse S."/>
        </authorList>
    </citation>
    <scope>NUCLEOTIDE SEQUENCE [LARGE SCALE GENOMIC DNA]</scope>
    <source>
        <strain evidence="1">FRC0190</strain>
    </source>
</reference>
<dbReference type="AlphaFoldDB" id="A0A6I8MH76"/>
<organism evidence="1 2">
    <name type="scientific">Corynebacterium rouxii</name>
    <dbReference type="NCBI Taxonomy" id="2719119"/>
    <lineage>
        <taxon>Bacteria</taxon>
        <taxon>Bacillati</taxon>
        <taxon>Actinomycetota</taxon>
        <taxon>Actinomycetes</taxon>
        <taxon>Mycobacteriales</taxon>
        <taxon>Corynebacteriaceae</taxon>
        <taxon>Corynebacterium</taxon>
    </lineage>
</organism>
<gene>
    <name evidence="1" type="ORF">FRC0190_01848</name>
</gene>
<sequence>MKANSTTPAPAHTWITDAACIEDDPRDYDVDAPFLRALSEKQLDSTYAWQRITNLKCTACPVAHLCAVDALHHKDIEVFRGGLPMFSRHSRGPSLRRIIEPLLHRVAAGESVEELQTIAFGALLRYVSK</sequence>